<dbReference type="EMBL" id="JBFOLJ010000024">
    <property type="protein sequence ID" value="KAL2459090.1"/>
    <property type="molecule type" value="Genomic_DNA"/>
</dbReference>
<comment type="caution">
    <text evidence="6">The sequence shown here is derived from an EMBL/GenBank/DDBJ whole genome shotgun (WGS) entry which is preliminary data.</text>
</comment>
<dbReference type="PROSITE" id="PS50225">
    <property type="entry name" value="SOCS"/>
    <property type="match status" value="1"/>
</dbReference>
<evidence type="ECO:0000256" key="2">
    <source>
        <dbReference type="ARBA" id="ARBA00022676"/>
    </source>
</evidence>
<evidence type="ECO:0000256" key="3">
    <source>
        <dbReference type="ARBA" id="ARBA00022679"/>
    </source>
</evidence>
<name>A0ABD1P5C9_9LAMI</name>
<feature type="domain" description="SOCS box" evidence="5">
    <location>
        <begin position="113"/>
        <end position="138"/>
    </location>
</feature>
<evidence type="ECO:0000313" key="6">
    <source>
        <dbReference type="EMBL" id="KAL2459090.1"/>
    </source>
</evidence>
<feature type="chain" id="PRO_5044874396" evidence="4">
    <location>
        <begin position="28"/>
        <end position="138"/>
    </location>
</feature>
<dbReference type="AlphaFoldDB" id="A0ABD1P5C9"/>
<keyword evidence="3" id="KW-0808">Transferase</keyword>
<keyword evidence="2" id="KW-0328">Glycosyltransferase</keyword>
<dbReference type="GO" id="GO:0016757">
    <property type="term" value="F:glycosyltransferase activity"/>
    <property type="evidence" value="ECO:0007669"/>
    <property type="project" value="UniProtKB-KW"/>
</dbReference>
<evidence type="ECO:0000259" key="5">
    <source>
        <dbReference type="PROSITE" id="PS50225"/>
    </source>
</evidence>
<dbReference type="InterPro" id="IPR001496">
    <property type="entry name" value="SOCS_box"/>
</dbReference>
<protein>
    <submittedName>
        <fullName evidence="6">Galacturonosyltransferase-like 1</fullName>
    </submittedName>
</protein>
<reference evidence="7" key="1">
    <citation type="submission" date="2024-07" db="EMBL/GenBank/DDBJ databases">
        <title>Two chromosome-level genome assemblies of Korean endemic species Abeliophyllum distichum and Forsythia ovata (Oleaceae).</title>
        <authorList>
            <person name="Jang H."/>
        </authorList>
    </citation>
    <scope>NUCLEOTIDE SEQUENCE [LARGE SCALE GENOMIC DNA]</scope>
</reference>
<evidence type="ECO:0000256" key="1">
    <source>
        <dbReference type="ARBA" id="ARBA00004877"/>
    </source>
</evidence>
<sequence length="138" mass="15555">MKPNRALNIFLFLSFNIFLFLITTSTANVTTTISQQFGEAPKFYNAPDCPSIIDMMNNLSNDDDSIEKKDNSNYICSDEAVHVAMTLDATYIRGSMAAILSTLQHTVLPTKRLLPLCRLCIRQCIPPTRHHRQLVPLP</sequence>
<evidence type="ECO:0000256" key="4">
    <source>
        <dbReference type="SAM" id="SignalP"/>
    </source>
</evidence>
<feature type="signal peptide" evidence="4">
    <location>
        <begin position="1"/>
        <end position="27"/>
    </location>
</feature>
<accession>A0ABD1P5C9</accession>
<keyword evidence="7" id="KW-1185">Reference proteome</keyword>
<gene>
    <name evidence="6" type="ORF">Fot_55108</name>
</gene>
<comment type="pathway">
    <text evidence="1">Glycan metabolism; pectin biosynthesis.</text>
</comment>
<evidence type="ECO:0000313" key="7">
    <source>
        <dbReference type="Proteomes" id="UP001604277"/>
    </source>
</evidence>
<dbReference type="PANTHER" id="PTHR13778">
    <property type="entry name" value="GLYCOSYLTRANSFERASE 8 DOMAIN-CONTAINING PROTEIN"/>
    <property type="match status" value="1"/>
</dbReference>
<proteinExistence type="predicted"/>
<keyword evidence="4" id="KW-0732">Signal</keyword>
<dbReference type="InterPro" id="IPR050748">
    <property type="entry name" value="Glycosyltrans_8_dom-fam"/>
</dbReference>
<organism evidence="6 7">
    <name type="scientific">Forsythia ovata</name>
    <dbReference type="NCBI Taxonomy" id="205694"/>
    <lineage>
        <taxon>Eukaryota</taxon>
        <taxon>Viridiplantae</taxon>
        <taxon>Streptophyta</taxon>
        <taxon>Embryophyta</taxon>
        <taxon>Tracheophyta</taxon>
        <taxon>Spermatophyta</taxon>
        <taxon>Magnoliopsida</taxon>
        <taxon>eudicotyledons</taxon>
        <taxon>Gunneridae</taxon>
        <taxon>Pentapetalae</taxon>
        <taxon>asterids</taxon>
        <taxon>lamiids</taxon>
        <taxon>Lamiales</taxon>
        <taxon>Oleaceae</taxon>
        <taxon>Forsythieae</taxon>
        <taxon>Forsythia</taxon>
    </lineage>
</organism>
<dbReference type="Proteomes" id="UP001604277">
    <property type="component" value="Unassembled WGS sequence"/>
</dbReference>
<dbReference type="PANTHER" id="PTHR13778:SF13">
    <property type="entry name" value="GALACTURONOSYLTRANSFERASE-LIKE 3-RELATED"/>
    <property type="match status" value="1"/>
</dbReference>